<dbReference type="SUPFAM" id="SSF56112">
    <property type="entry name" value="Protein kinase-like (PK-like)"/>
    <property type="match status" value="1"/>
</dbReference>
<name>A0A1F4TJH7_UNCSA</name>
<evidence type="ECO:0000256" key="1">
    <source>
        <dbReference type="PROSITE-ProRule" id="PRU10141"/>
    </source>
</evidence>
<dbReference type="InterPro" id="IPR000719">
    <property type="entry name" value="Prot_kinase_dom"/>
</dbReference>
<keyword evidence="1" id="KW-0547">Nucleotide-binding</keyword>
<dbReference type="Proteomes" id="UP000177309">
    <property type="component" value="Unassembled WGS sequence"/>
</dbReference>
<keyword evidence="1" id="KW-0067">ATP-binding</keyword>
<sequence length="554" mass="61405">MGSDAHPYSYKLTGILCGGDDDRIIFMAQKTTNSREGTSSLAPELVALGIKIKGKGVAVVEIPPVQGYQLLEFLGKGSFGTVFKAQAPNKPILAIKLAQGTRNIEVLATEAKESQSLPSHPHLPNCHDYRILDPVAETPVAMAVFDLMPGLPLHSTTRDTPMDPLLSVKLIIDLIDTLKAAGNPHNDLKPSNIILVTETPEGEKLPIQEWFLSPIDWGTREAVARIVAENKLKAPGEREIIGAPQFLAPEFIAPCIEGEGETEGFEVDHSSLDIYALGVTLYEMIMGKGAHRKSTTQLDLIKRKINDRLPAIMTLPRVVGDSGESEINPLLTWGIPPKDTEKIPQTMQALPTHLAYHLQRIIWRATAQREEDAEKFSITNGNGQAEPSDIFLHDRYKNLAEMQADLMLLKDKIEAWERAASPGYVLKAERAACTVFRYSAVFHKEAAPCLKELGFDHEDQIIAWRKAAGFKDSEEMMAWLQREGLDSLEGARDWKKTTGFKSLEELSDWVSSTTANNVKEMIDLTRSESYHSFKDLMSSLKAEANFGSHGWSRQ</sequence>
<organism evidence="3 4">
    <name type="scientific">candidate division WOR-1 bacterium RIFOXYC2_FULL_41_25</name>
    <dbReference type="NCBI Taxonomy" id="1802586"/>
    <lineage>
        <taxon>Bacteria</taxon>
        <taxon>Bacillati</taxon>
        <taxon>Saganbacteria</taxon>
    </lineage>
</organism>
<protein>
    <recommendedName>
        <fullName evidence="2">Protein kinase domain-containing protein</fullName>
    </recommendedName>
</protein>
<dbReference type="EMBL" id="MEUI01000047">
    <property type="protein sequence ID" value="OGC32719.1"/>
    <property type="molecule type" value="Genomic_DNA"/>
</dbReference>
<reference evidence="3 4" key="1">
    <citation type="journal article" date="2016" name="Nat. Commun.">
        <title>Thousands of microbial genomes shed light on interconnected biogeochemical processes in an aquifer system.</title>
        <authorList>
            <person name="Anantharaman K."/>
            <person name="Brown C.T."/>
            <person name="Hug L.A."/>
            <person name="Sharon I."/>
            <person name="Castelle C.J."/>
            <person name="Probst A.J."/>
            <person name="Thomas B.C."/>
            <person name="Singh A."/>
            <person name="Wilkins M.J."/>
            <person name="Karaoz U."/>
            <person name="Brodie E.L."/>
            <person name="Williams K.H."/>
            <person name="Hubbard S.S."/>
            <person name="Banfield J.F."/>
        </authorList>
    </citation>
    <scope>NUCLEOTIDE SEQUENCE [LARGE SCALE GENOMIC DNA]</scope>
</reference>
<proteinExistence type="predicted"/>
<dbReference type="GO" id="GO:0005737">
    <property type="term" value="C:cytoplasm"/>
    <property type="evidence" value="ECO:0007669"/>
    <property type="project" value="TreeGrafter"/>
</dbReference>
<gene>
    <name evidence="3" type="ORF">A2462_04170</name>
</gene>
<dbReference type="PANTHER" id="PTHR24361">
    <property type="entry name" value="MITOGEN-ACTIVATED KINASE KINASE KINASE"/>
    <property type="match status" value="1"/>
</dbReference>
<dbReference type="InterPro" id="IPR053235">
    <property type="entry name" value="Ser_Thr_kinase"/>
</dbReference>
<comment type="caution">
    <text evidence="3">The sequence shown here is derived from an EMBL/GenBank/DDBJ whole genome shotgun (WGS) entry which is preliminary data.</text>
</comment>
<dbReference type="GO" id="GO:0004674">
    <property type="term" value="F:protein serine/threonine kinase activity"/>
    <property type="evidence" value="ECO:0007669"/>
    <property type="project" value="TreeGrafter"/>
</dbReference>
<accession>A0A1F4TJH7</accession>
<dbReference type="PROSITE" id="PS00107">
    <property type="entry name" value="PROTEIN_KINASE_ATP"/>
    <property type="match status" value="1"/>
</dbReference>
<dbReference type="InterPro" id="IPR011009">
    <property type="entry name" value="Kinase-like_dom_sf"/>
</dbReference>
<evidence type="ECO:0000259" key="2">
    <source>
        <dbReference type="PROSITE" id="PS50011"/>
    </source>
</evidence>
<dbReference type="InterPro" id="IPR017441">
    <property type="entry name" value="Protein_kinase_ATP_BS"/>
</dbReference>
<feature type="domain" description="Protein kinase" evidence="2">
    <location>
        <begin position="68"/>
        <end position="356"/>
    </location>
</feature>
<feature type="binding site" evidence="1">
    <location>
        <position position="96"/>
    </location>
    <ligand>
        <name>ATP</name>
        <dbReference type="ChEBI" id="CHEBI:30616"/>
    </ligand>
</feature>
<evidence type="ECO:0000313" key="4">
    <source>
        <dbReference type="Proteomes" id="UP000177309"/>
    </source>
</evidence>
<dbReference type="PROSITE" id="PS50011">
    <property type="entry name" value="PROTEIN_KINASE_DOM"/>
    <property type="match status" value="1"/>
</dbReference>
<dbReference type="AlphaFoldDB" id="A0A1F4TJH7"/>
<dbReference type="GO" id="GO:0005524">
    <property type="term" value="F:ATP binding"/>
    <property type="evidence" value="ECO:0007669"/>
    <property type="project" value="UniProtKB-UniRule"/>
</dbReference>
<dbReference type="Pfam" id="PF00069">
    <property type="entry name" value="Pkinase"/>
    <property type="match status" value="1"/>
</dbReference>
<evidence type="ECO:0000313" key="3">
    <source>
        <dbReference type="EMBL" id="OGC32719.1"/>
    </source>
</evidence>
<dbReference type="Gene3D" id="1.10.510.10">
    <property type="entry name" value="Transferase(Phosphotransferase) domain 1"/>
    <property type="match status" value="1"/>
</dbReference>
<dbReference type="SMART" id="SM00220">
    <property type="entry name" value="S_TKc"/>
    <property type="match status" value="1"/>
</dbReference>